<evidence type="ECO:0000256" key="1">
    <source>
        <dbReference type="SAM" id="MobiDB-lite"/>
    </source>
</evidence>
<name>A0A382VSS8_9ZZZZ</name>
<feature type="transmembrane region" description="Helical" evidence="2">
    <location>
        <begin position="20"/>
        <end position="39"/>
    </location>
</feature>
<keyword evidence="2" id="KW-0812">Transmembrane</keyword>
<accession>A0A382VSS8</accession>
<proteinExistence type="predicted"/>
<reference evidence="3" key="1">
    <citation type="submission" date="2018-05" db="EMBL/GenBank/DDBJ databases">
        <authorList>
            <person name="Lanie J.A."/>
            <person name="Ng W.-L."/>
            <person name="Kazmierczak K.M."/>
            <person name="Andrzejewski T.M."/>
            <person name="Davidsen T.M."/>
            <person name="Wayne K.J."/>
            <person name="Tettelin H."/>
            <person name="Glass J.I."/>
            <person name="Rusch D."/>
            <person name="Podicherti R."/>
            <person name="Tsui H.-C.T."/>
            <person name="Winkler M.E."/>
        </authorList>
    </citation>
    <scope>NUCLEOTIDE SEQUENCE</scope>
</reference>
<keyword evidence="2" id="KW-1133">Transmembrane helix</keyword>
<dbReference type="AlphaFoldDB" id="A0A382VSS8"/>
<dbReference type="EMBL" id="UINC01154338">
    <property type="protein sequence ID" value="SVD49567.1"/>
    <property type="molecule type" value="Genomic_DNA"/>
</dbReference>
<evidence type="ECO:0008006" key="4">
    <source>
        <dbReference type="Google" id="ProtNLM"/>
    </source>
</evidence>
<feature type="non-terminal residue" evidence="3">
    <location>
        <position position="119"/>
    </location>
</feature>
<gene>
    <name evidence="3" type="ORF">METZ01_LOCUS402421</name>
</gene>
<evidence type="ECO:0000256" key="2">
    <source>
        <dbReference type="SAM" id="Phobius"/>
    </source>
</evidence>
<sequence length="119" mass="12329">MRWMLEVTYIGLITSWKWVMGSTVVVVALIGLLFGIGVFGGGGEDGGTNPPSMAVSPMPTPAANPSPTLAPRPVPTPEPTAEPTAVPVAAKFVSVPILATRADNVGSLEFVLVYDPAKL</sequence>
<protein>
    <recommendedName>
        <fullName evidence="4">Cohesin domain-containing protein</fullName>
    </recommendedName>
</protein>
<evidence type="ECO:0000313" key="3">
    <source>
        <dbReference type="EMBL" id="SVD49567.1"/>
    </source>
</evidence>
<feature type="compositionally biased region" description="Pro residues" evidence="1">
    <location>
        <begin position="58"/>
        <end position="80"/>
    </location>
</feature>
<keyword evidence="2" id="KW-0472">Membrane</keyword>
<organism evidence="3">
    <name type="scientific">marine metagenome</name>
    <dbReference type="NCBI Taxonomy" id="408172"/>
    <lineage>
        <taxon>unclassified sequences</taxon>
        <taxon>metagenomes</taxon>
        <taxon>ecological metagenomes</taxon>
    </lineage>
</organism>
<feature type="region of interest" description="Disordered" evidence="1">
    <location>
        <begin position="45"/>
        <end position="82"/>
    </location>
</feature>